<dbReference type="Proteomes" id="UP000198662">
    <property type="component" value="Unassembled WGS sequence"/>
</dbReference>
<evidence type="ECO:0000313" key="1">
    <source>
        <dbReference type="EMBL" id="SDL52216.1"/>
    </source>
</evidence>
<gene>
    <name evidence="1" type="ORF">SAMN05216298_4209</name>
</gene>
<reference evidence="2" key="1">
    <citation type="submission" date="2016-10" db="EMBL/GenBank/DDBJ databases">
        <authorList>
            <person name="Varghese N."/>
            <person name="Submissions S."/>
        </authorList>
    </citation>
    <scope>NUCLEOTIDE SEQUENCE [LARGE SCALE GENOMIC DNA]</scope>
    <source>
        <strain evidence="2">CGMCC 4.3147</strain>
    </source>
</reference>
<proteinExistence type="predicted"/>
<sequence length="118" mass="12230">MSGFEISPETMRRAAEALETAGTGVQELHDEFTAAIEKYADAFGGDDIGTLLGTAHGALSGAVTECFTSNIEELAYYSASLREMAESHQANDDVIAALFAGLSGEIDDKAGPAPAATE</sequence>
<organism evidence="1 2">
    <name type="scientific">Glycomyces sambucus</name>
    <dbReference type="NCBI Taxonomy" id="380244"/>
    <lineage>
        <taxon>Bacteria</taxon>
        <taxon>Bacillati</taxon>
        <taxon>Actinomycetota</taxon>
        <taxon>Actinomycetes</taxon>
        <taxon>Glycomycetales</taxon>
        <taxon>Glycomycetaceae</taxon>
        <taxon>Glycomyces</taxon>
    </lineage>
</organism>
<dbReference type="EMBL" id="FNGF01000006">
    <property type="protein sequence ID" value="SDL52216.1"/>
    <property type="molecule type" value="Genomic_DNA"/>
</dbReference>
<accession>A0A1G9KRH4</accession>
<dbReference type="STRING" id="380244.SAMN05216298_4209"/>
<name>A0A1G9KRH4_9ACTN</name>
<keyword evidence="2" id="KW-1185">Reference proteome</keyword>
<protein>
    <submittedName>
        <fullName evidence="1">PE family protein</fullName>
    </submittedName>
</protein>
<dbReference type="RefSeq" id="WP_143034877.1">
    <property type="nucleotide sequence ID" value="NZ_FNGF01000006.1"/>
</dbReference>
<dbReference type="OrthoDB" id="3627085at2"/>
<evidence type="ECO:0000313" key="2">
    <source>
        <dbReference type="Proteomes" id="UP000198662"/>
    </source>
</evidence>
<dbReference type="Gene3D" id="1.10.287.1060">
    <property type="entry name" value="ESAT-6-like"/>
    <property type="match status" value="1"/>
</dbReference>
<dbReference type="AlphaFoldDB" id="A0A1G9KRH4"/>